<proteinExistence type="predicted"/>
<dbReference type="GO" id="GO:0016757">
    <property type="term" value="F:glycosyltransferase activity"/>
    <property type="evidence" value="ECO:0007669"/>
    <property type="project" value="UniProtKB-KW"/>
</dbReference>
<dbReference type="PANTHER" id="PTHR20961">
    <property type="entry name" value="GLYCOSYLTRANSFERASE"/>
    <property type="match status" value="1"/>
</dbReference>
<evidence type="ECO:0000313" key="5">
    <source>
        <dbReference type="EMBL" id="TEW67806.1"/>
    </source>
</evidence>
<evidence type="ECO:0000256" key="2">
    <source>
        <dbReference type="ARBA" id="ARBA00022679"/>
    </source>
</evidence>
<keyword evidence="3" id="KW-0325">Glycoprotein</keyword>
<feature type="domain" description="Glycosyltransferase 61 catalytic" evidence="4">
    <location>
        <begin position="155"/>
        <end position="324"/>
    </location>
</feature>
<sequence>MRIRSGIKNFIRQFPFIYPAGMISSCARWIDRENTKSGIYAGVRKHSYKFLQPAEHQTHQLPLLDQELDAKQFNANTFYQTAPAYLYNLKDCYLYKQMGLVLNKHHALFKEFTHHFGISTLSKFLFKRPFFTYSARVNHKAGIGAVLVSPQSHNYYHWLFDVLPRIKLYQSVAGQINHFCVSAAVPQKFLEILPQFGIPTDQLLLINDTQKFHFESLFIGSLPGSEGRSPQWAIDYVRSVLIKETSTSAAKKIYFKRGDSAGRKIINEDEVIIMLRSQGFEIINPDALSIAGQIAIVQQATVIIGAHGAALANLMFAKTGTAVIEIFSPDYFRTDCYFTLARMLALNYQYLQGTKPDHAAWGDIWVDEALLTRKLQQISA</sequence>
<evidence type="ECO:0000256" key="3">
    <source>
        <dbReference type="ARBA" id="ARBA00023180"/>
    </source>
</evidence>
<dbReference type="InterPro" id="IPR049625">
    <property type="entry name" value="Glyco_transf_61_cat"/>
</dbReference>
<keyword evidence="2 5" id="KW-0808">Transferase</keyword>
<dbReference type="Pfam" id="PF04577">
    <property type="entry name" value="Glyco_transf_61"/>
    <property type="match status" value="1"/>
</dbReference>
<evidence type="ECO:0000259" key="4">
    <source>
        <dbReference type="Pfam" id="PF04577"/>
    </source>
</evidence>
<dbReference type="InterPro" id="IPR007657">
    <property type="entry name" value="Glycosyltransferase_61"/>
</dbReference>
<dbReference type="AlphaFoldDB" id="A0A4Y8AGC0"/>
<dbReference type="EMBL" id="SNQG01000002">
    <property type="protein sequence ID" value="TEW67806.1"/>
    <property type="molecule type" value="Genomic_DNA"/>
</dbReference>
<name>A0A4Y8AGC0_9SPHI</name>
<comment type="caution">
    <text evidence="5">The sequence shown here is derived from an EMBL/GenBank/DDBJ whole genome shotgun (WGS) entry which is preliminary data.</text>
</comment>
<reference evidence="5 6" key="1">
    <citation type="journal article" date="2016" name="Int. J. Syst. Evol. Microbiol.">
        <title>Proposal of Mucilaginibacter phyllosphaerae sp. nov. isolated from the phyllosphere of Galium album.</title>
        <authorList>
            <person name="Aydogan E.L."/>
            <person name="Busse H.J."/>
            <person name="Moser G."/>
            <person name="Muller C."/>
            <person name="Kampfer P."/>
            <person name="Glaeser S.P."/>
        </authorList>
    </citation>
    <scope>NUCLEOTIDE SEQUENCE [LARGE SCALE GENOMIC DNA]</scope>
    <source>
        <strain evidence="5 6">PP-F2FG21</strain>
    </source>
</reference>
<keyword evidence="1" id="KW-0328">Glycosyltransferase</keyword>
<evidence type="ECO:0000313" key="6">
    <source>
        <dbReference type="Proteomes" id="UP000297248"/>
    </source>
</evidence>
<accession>A0A4Y8AGC0</accession>
<dbReference type="PROSITE" id="PS51257">
    <property type="entry name" value="PROKAR_LIPOPROTEIN"/>
    <property type="match status" value="1"/>
</dbReference>
<evidence type="ECO:0000256" key="1">
    <source>
        <dbReference type="ARBA" id="ARBA00022676"/>
    </source>
</evidence>
<organism evidence="5 6">
    <name type="scientific">Mucilaginibacter phyllosphaerae</name>
    <dbReference type="NCBI Taxonomy" id="1812349"/>
    <lineage>
        <taxon>Bacteria</taxon>
        <taxon>Pseudomonadati</taxon>
        <taxon>Bacteroidota</taxon>
        <taxon>Sphingobacteriia</taxon>
        <taxon>Sphingobacteriales</taxon>
        <taxon>Sphingobacteriaceae</taxon>
        <taxon>Mucilaginibacter</taxon>
    </lineage>
</organism>
<protein>
    <submittedName>
        <fullName evidence="5">Glycosyltransferase family 61 protein</fullName>
    </submittedName>
</protein>
<dbReference type="Proteomes" id="UP000297248">
    <property type="component" value="Unassembled WGS sequence"/>
</dbReference>
<gene>
    <name evidence="5" type="ORF">E2R65_07405</name>
</gene>